<sequence>MGNIIKRVFRAIAVSYIVKAIKNLISKKINQPLYIINHKNTE</sequence>
<dbReference type="AlphaFoldDB" id="A0A380FEM4"/>
<organism evidence="1 2">
    <name type="scientific">Staphylococcus gallinarum</name>
    <dbReference type="NCBI Taxonomy" id="1293"/>
    <lineage>
        <taxon>Bacteria</taxon>
        <taxon>Bacillati</taxon>
        <taxon>Bacillota</taxon>
        <taxon>Bacilli</taxon>
        <taxon>Bacillales</taxon>
        <taxon>Staphylococcaceae</taxon>
        <taxon>Staphylococcus</taxon>
    </lineage>
</organism>
<dbReference type="Proteomes" id="UP000255277">
    <property type="component" value="Unassembled WGS sequence"/>
</dbReference>
<gene>
    <name evidence="1" type="ORF">NCTC12195_01840</name>
</gene>
<reference evidence="1 2" key="1">
    <citation type="submission" date="2018-06" db="EMBL/GenBank/DDBJ databases">
        <authorList>
            <consortium name="Pathogen Informatics"/>
            <person name="Doyle S."/>
        </authorList>
    </citation>
    <scope>NUCLEOTIDE SEQUENCE [LARGE SCALE GENOMIC DNA]</scope>
    <source>
        <strain evidence="1 2">NCTC12195</strain>
    </source>
</reference>
<evidence type="ECO:0000313" key="1">
    <source>
        <dbReference type="EMBL" id="SUM32395.1"/>
    </source>
</evidence>
<accession>A0A380FEM4</accession>
<evidence type="ECO:0000313" key="2">
    <source>
        <dbReference type="Proteomes" id="UP000255277"/>
    </source>
</evidence>
<dbReference type="EMBL" id="UHDK01000001">
    <property type="protein sequence ID" value="SUM32395.1"/>
    <property type="molecule type" value="Genomic_DNA"/>
</dbReference>
<name>A0A380FEM4_STAGA</name>
<protein>
    <submittedName>
        <fullName evidence="1">Uncharacterized protein</fullName>
    </submittedName>
</protein>
<proteinExistence type="predicted"/>